<comment type="caution">
    <text evidence="2">The sequence shown here is derived from an EMBL/GenBank/DDBJ whole genome shotgun (WGS) entry which is preliminary data.</text>
</comment>
<feature type="region of interest" description="Disordered" evidence="1">
    <location>
        <begin position="31"/>
        <end position="146"/>
    </location>
</feature>
<gene>
    <name evidence="2" type="ORF">BKA19_3865</name>
</gene>
<dbReference type="RefSeq" id="WP_104527034.1">
    <property type="nucleotide sequence ID" value="NZ_POQT01000003.1"/>
</dbReference>
<protein>
    <recommendedName>
        <fullName evidence="4">Right-handed parallel beta-helix repeat-containing protein</fullName>
    </recommendedName>
</protein>
<name>A0A4Q7YAP3_9ACTN</name>
<evidence type="ECO:0000256" key="1">
    <source>
        <dbReference type="SAM" id="MobiDB-lite"/>
    </source>
</evidence>
<evidence type="ECO:0008006" key="4">
    <source>
        <dbReference type="Google" id="ProtNLM"/>
    </source>
</evidence>
<accession>A0A4Q7YAP3</accession>
<dbReference type="SUPFAM" id="SSF51126">
    <property type="entry name" value="Pectin lyase-like"/>
    <property type="match status" value="1"/>
</dbReference>
<dbReference type="OrthoDB" id="4830643at2"/>
<feature type="compositionally biased region" description="Low complexity" evidence="1">
    <location>
        <begin position="128"/>
        <end position="146"/>
    </location>
</feature>
<evidence type="ECO:0000313" key="3">
    <source>
        <dbReference type="Proteomes" id="UP000292507"/>
    </source>
</evidence>
<dbReference type="Proteomes" id="UP000292507">
    <property type="component" value="Unassembled WGS sequence"/>
</dbReference>
<evidence type="ECO:0000313" key="2">
    <source>
        <dbReference type="EMBL" id="RZU34110.1"/>
    </source>
</evidence>
<reference evidence="2 3" key="1">
    <citation type="submission" date="2019-02" db="EMBL/GenBank/DDBJ databases">
        <title>Sequencing the genomes of 1000 actinobacteria strains.</title>
        <authorList>
            <person name="Klenk H.-P."/>
        </authorList>
    </citation>
    <scope>NUCLEOTIDE SEQUENCE [LARGE SCALE GENOMIC DNA]</scope>
    <source>
        <strain evidence="2 3">DSM 44509</strain>
    </source>
</reference>
<dbReference type="AlphaFoldDB" id="A0A4Q7YAP3"/>
<dbReference type="InterPro" id="IPR011050">
    <property type="entry name" value="Pectin_lyase_fold/virulence"/>
</dbReference>
<organism evidence="2 3">
    <name type="scientific">Blastococcus saxobsidens</name>
    <dbReference type="NCBI Taxonomy" id="138336"/>
    <lineage>
        <taxon>Bacteria</taxon>
        <taxon>Bacillati</taxon>
        <taxon>Actinomycetota</taxon>
        <taxon>Actinomycetes</taxon>
        <taxon>Geodermatophilales</taxon>
        <taxon>Geodermatophilaceae</taxon>
        <taxon>Blastococcus</taxon>
    </lineage>
</organism>
<keyword evidence="3" id="KW-1185">Reference proteome</keyword>
<feature type="compositionally biased region" description="Gly residues" evidence="1">
    <location>
        <begin position="37"/>
        <end position="48"/>
    </location>
</feature>
<proteinExistence type="predicted"/>
<sequence>MQRLIAFLVLAFSAHQVLPVQEAGVVAGQEAGVTGSPEGGSSGAGTGVPGSSDTDGPVPPGRPVTAPSTEPEQEQAANEAGARARTDARAQDLAAAGESEDEAPAAATTPDAPAPRPGNSPSATSHRGTATGTAPAPAPAPAAAGGALSWAPPAGWAGYPVTRITATNSVTTVSGKGGDVLVQLPPDRAVAPIIIANCRNAVVMGGRIDVLPTARPDGNDQRAIYVHKCTGTVHIEGVLINGNVSGSQADGIAVNAPDALVQIQNVRMEGLRGTYSVNHADVFQPWGGVREFRIDRLTGSTNYQGIQVRRDLGAIGRGTIRNANVSSSGVTPTDRGGQFIRVECNGYPLALDNVYVAGREGRSFGTSVWPQSDDRSCPAVIQGGVASWPSASNIAGGVRQGSPAAGDFVPAGTVGLGYVSPGYR</sequence>
<dbReference type="EMBL" id="SHKV01000001">
    <property type="protein sequence ID" value="RZU34110.1"/>
    <property type="molecule type" value="Genomic_DNA"/>
</dbReference>